<dbReference type="AlphaFoldDB" id="A0A314ULJ3"/>
<organism evidence="2 3">
    <name type="scientific">Prunus yedoensis var. nudiflora</name>
    <dbReference type="NCBI Taxonomy" id="2094558"/>
    <lineage>
        <taxon>Eukaryota</taxon>
        <taxon>Viridiplantae</taxon>
        <taxon>Streptophyta</taxon>
        <taxon>Embryophyta</taxon>
        <taxon>Tracheophyta</taxon>
        <taxon>Spermatophyta</taxon>
        <taxon>Magnoliopsida</taxon>
        <taxon>eudicotyledons</taxon>
        <taxon>Gunneridae</taxon>
        <taxon>Pentapetalae</taxon>
        <taxon>rosids</taxon>
        <taxon>fabids</taxon>
        <taxon>Rosales</taxon>
        <taxon>Rosaceae</taxon>
        <taxon>Amygdaloideae</taxon>
        <taxon>Amygdaleae</taxon>
        <taxon>Prunus</taxon>
    </lineage>
</organism>
<name>A0A314ULJ3_PRUYE</name>
<gene>
    <name evidence="2" type="ORF">Pyn_11268</name>
</gene>
<dbReference type="Proteomes" id="UP000250321">
    <property type="component" value="Unassembled WGS sequence"/>
</dbReference>
<feature type="region of interest" description="Disordered" evidence="1">
    <location>
        <begin position="1"/>
        <end position="93"/>
    </location>
</feature>
<dbReference type="EMBL" id="PJQY01003433">
    <property type="protein sequence ID" value="PQM37562.1"/>
    <property type="molecule type" value="Genomic_DNA"/>
</dbReference>
<comment type="caution">
    <text evidence="2">The sequence shown here is derived from an EMBL/GenBank/DDBJ whole genome shotgun (WGS) entry which is preliminary data.</text>
</comment>
<protein>
    <submittedName>
        <fullName evidence="2">Uncharacterized protein</fullName>
    </submittedName>
</protein>
<feature type="compositionally biased region" description="Basic residues" evidence="1">
    <location>
        <begin position="1"/>
        <end position="15"/>
    </location>
</feature>
<evidence type="ECO:0000313" key="3">
    <source>
        <dbReference type="Proteomes" id="UP000250321"/>
    </source>
</evidence>
<evidence type="ECO:0000256" key="1">
    <source>
        <dbReference type="SAM" id="MobiDB-lite"/>
    </source>
</evidence>
<keyword evidence="3" id="KW-1185">Reference proteome</keyword>
<accession>A0A314ULJ3</accession>
<reference evidence="2 3" key="1">
    <citation type="submission" date="2018-02" db="EMBL/GenBank/DDBJ databases">
        <title>Draft genome of wild Prunus yedoensis var. nudiflora.</title>
        <authorList>
            <person name="Baek S."/>
            <person name="Kim J.-H."/>
            <person name="Choi K."/>
            <person name="Kim G.-B."/>
            <person name="Cho A."/>
            <person name="Jang H."/>
            <person name="Shin C.-H."/>
            <person name="Yu H.-J."/>
            <person name="Mun J.-H."/>
        </authorList>
    </citation>
    <scope>NUCLEOTIDE SEQUENCE [LARGE SCALE GENOMIC DNA]</scope>
    <source>
        <strain evidence="3">cv. Jeju island</strain>
        <tissue evidence="2">Leaf</tissue>
    </source>
</reference>
<evidence type="ECO:0000313" key="2">
    <source>
        <dbReference type="EMBL" id="PQM37562.1"/>
    </source>
</evidence>
<sequence length="93" mass="10327">MEWKKKSGGSRKKKVVSPSSDKDNTMPGKEINKKNMSGAVTRLGNIQQSEGKVSGSGGKTQGQKRKSTSCSRQELRFSPRLRFLPRTRSQNKS</sequence>
<feature type="compositionally biased region" description="Basic residues" evidence="1">
    <location>
        <begin position="83"/>
        <end position="93"/>
    </location>
</feature>
<proteinExistence type="predicted"/>